<comment type="caution">
    <text evidence="5">The sequence shown here is derived from an EMBL/GenBank/DDBJ whole genome shotgun (WGS) entry which is preliminary data.</text>
</comment>
<evidence type="ECO:0000313" key="5">
    <source>
        <dbReference type="EMBL" id="KAL3700092.1"/>
    </source>
</evidence>
<dbReference type="SUPFAM" id="SSF48371">
    <property type="entry name" value="ARM repeat"/>
    <property type="match status" value="1"/>
</dbReference>
<dbReference type="Pfam" id="PF03514">
    <property type="entry name" value="GRAS"/>
    <property type="match status" value="1"/>
</dbReference>
<evidence type="ECO:0000256" key="1">
    <source>
        <dbReference type="ARBA" id="ARBA00023015"/>
    </source>
</evidence>
<keyword evidence="6" id="KW-1185">Reference proteome</keyword>
<keyword evidence="2" id="KW-0804">Transcription</keyword>
<protein>
    <recommendedName>
        <fullName evidence="7">DELLA protein</fullName>
    </recommendedName>
</protein>
<dbReference type="EMBL" id="JBJQOH010000001">
    <property type="protein sequence ID" value="KAL3700092.1"/>
    <property type="molecule type" value="Genomic_DNA"/>
</dbReference>
<dbReference type="InterPro" id="IPR005202">
    <property type="entry name" value="TF_GRAS"/>
</dbReference>
<feature type="region of interest" description="Disordered" evidence="4">
    <location>
        <begin position="264"/>
        <end position="286"/>
    </location>
</feature>
<name>A0ABD3ICU9_9MARC</name>
<dbReference type="PROSITE" id="PS50985">
    <property type="entry name" value="GRAS"/>
    <property type="match status" value="1"/>
</dbReference>
<feature type="compositionally biased region" description="Basic and acidic residues" evidence="4">
    <location>
        <begin position="426"/>
        <end position="438"/>
    </location>
</feature>
<dbReference type="Gene3D" id="1.25.10.10">
    <property type="entry name" value="Leucine-rich Repeat Variant"/>
    <property type="match status" value="1"/>
</dbReference>
<dbReference type="InterPro" id="IPR016024">
    <property type="entry name" value="ARM-type_fold"/>
</dbReference>
<evidence type="ECO:0000256" key="4">
    <source>
        <dbReference type="SAM" id="MobiDB-lite"/>
    </source>
</evidence>
<feature type="compositionally biased region" description="Polar residues" evidence="4">
    <location>
        <begin position="414"/>
        <end position="425"/>
    </location>
</feature>
<proteinExistence type="predicted"/>
<reference evidence="5 6" key="1">
    <citation type="submission" date="2024-09" db="EMBL/GenBank/DDBJ databases">
        <title>Chromosome-scale assembly of Riccia sorocarpa.</title>
        <authorList>
            <person name="Paukszto L."/>
        </authorList>
    </citation>
    <scope>NUCLEOTIDE SEQUENCE [LARGE SCALE GENOMIC DNA]</scope>
    <source>
        <strain evidence="5">LP-2024</strain>
        <tissue evidence="5">Aerial parts of the thallus</tissue>
    </source>
</reference>
<keyword evidence="1" id="KW-0805">Transcription regulation</keyword>
<dbReference type="InterPro" id="IPR011989">
    <property type="entry name" value="ARM-like"/>
</dbReference>
<dbReference type="PANTHER" id="PTHR31636">
    <property type="entry name" value="OSJNBA0084A10.13 PROTEIN-RELATED"/>
    <property type="match status" value="1"/>
</dbReference>
<organism evidence="5 6">
    <name type="scientific">Riccia sorocarpa</name>
    <dbReference type="NCBI Taxonomy" id="122646"/>
    <lineage>
        <taxon>Eukaryota</taxon>
        <taxon>Viridiplantae</taxon>
        <taxon>Streptophyta</taxon>
        <taxon>Embryophyta</taxon>
        <taxon>Marchantiophyta</taxon>
        <taxon>Marchantiopsida</taxon>
        <taxon>Marchantiidae</taxon>
        <taxon>Marchantiales</taxon>
        <taxon>Ricciaceae</taxon>
        <taxon>Riccia</taxon>
    </lineage>
</organism>
<gene>
    <name evidence="5" type="ORF">R1sor_018114</name>
</gene>
<dbReference type="Proteomes" id="UP001633002">
    <property type="component" value="Unassembled WGS sequence"/>
</dbReference>
<feature type="region of interest" description="Disordered" evidence="4">
    <location>
        <begin position="397"/>
        <end position="464"/>
    </location>
</feature>
<dbReference type="InterPro" id="IPR021133">
    <property type="entry name" value="HEAT_type_2"/>
</dbReference>
<evidence type="ECO:0000256" key="2">
    <source>
        <dbReference type="ARBA" id="ARBA00023163"/>
    </source>
</evidence>
<sequence>MGEIDESLYPFAILIDELKNDQIQLRLNSIRRLSTIAWALGVERTRSELIPFLSENCGDEEQVLLAIAEELASFVPHVGGVDFAHVLLPPLETLCIAEKILVRDKAVESLCKIGSQMKEFDMISYFIPLVKRLSAGEWSSARSSACGLFHIAYPRAPDLLRAELISIYKKLCHDDMPAVRRAAGSNLLKFAAMVEPVHLKSEIMSSFKDLTQDDQDPVRLLSTGGCGGLGKLLEPADMFSQDLECGVFPEMIYSWSRKEEDGAEVSSVPDVSGTPSPALLEEPSVSSSTISSPIAARLQDTKCNTPEPRSIQELISPRSTVSNFGFLHNSLDPSSVLDVCDSFLDNEFEKTDSPAHLLPLAEDSSRWEPPSDSGDTLSQEPSQLWMDLFLDDFGLNSAETSLPGLETEGEEARTNSVDTPTSTPSEGHESGASDHKEENEETEEGTAEGLVPPDSEQVTTSQAKKKLPLREIGHELVNLLLACGEAVATKSLSLVNPLFAQLGELASPEGTSIQRIAAFYTEGLALRCSRLWPQNYLPLPTLEQSEEDNLAAFYILNHVCPYVKFSHFTANEIILQAFEDCDRVHVIDFDIKQGLQWPPLFQSLASRHGGPPSHVRVTGIGDCNEDVQDTGDRLAEFADALGLQFEFHAVIDKLEDVRLWMLRVKEKEAVAVNCIFQLHRTLHDKENGIKDLLALIMSTKPKVVAVVEQEASHNGSFFEGRSPRFLKSLPYYAGIFDSLDLNMPADSMARMKVEQFFAQEICNIVACEGPERVERHETFDVWRQHLTDSGFQSVPLSDRAISQAKLLLEMFPCKSYTLTEYAGALTLGWRNQPLFTASAWRPDSTTSETEVKPE</sequence>
<feature type="repeat" description="HEAT" evidence="3">
    <location>
        <begin position="164"/>
        <end position="202"/>
    </location>
</feature>
<dbReference type="PROSITE" id="PS50077">
    <property type="entry name" value="HEAT_REPEAT"/>
    <property type="match status" value="1"/>
</dbReference>
<evidence type="ECO:0008006" key="7">
    <source>
        <dbReference type="Google" id="ProtNLM"/>
    </source>
</evidence>
<accession>A0ABD3ICU9</accession>
<evidence type="ECO:0000256" key="3">
    <source>
        <dbReference type="PROSITE-ProRule" id="PRU00103"/>
    </source>
</evidence>
<dbReference type="AlphaFoldDB" id="A0ABD3ICU9"/>
<evidence type="ECO:0000313" key="6">
    <source>
        <dbReference type="Proteomes" id="UP001633002"/>
    </source>
</evidence>